<sequence length="317" mass="35169">MKVKNKVYLASFICIGAGAVLLILGLLLGGRPGFYIDKSGIHTANGSGSDTPYIQEKMKLDEFSSMDISIQYADLEILPSDGYYIEYRLDGSEPKPALEVKNQKLCFKERTAGGFIGFNFLSIGDFDTALSHYYVTLYVPAEKYFTKIKLENNDGDIRAEQLKAETMEIINDYGQMSLGNVQGDKLKVHMDDGTLKIKSLDTAAASLYNEYGKCELGTVKSQRLEAELDDGDFTADRCSAQSVRIDNEYGNVRLGLLGKTETYEFELETEYGNIELPGYPEMSVGGDDEKRVRTNNSAKNKIVVNCDDGDIMITQAK</sequence>
<feature type="domain" description="DUF4097" evidence="2">
    <location>
        <begin position="64"/>
        <end position="313"/>
    </location>
</feature>
<dbReference type="EMBL" id="FQVI01000015">
    <property type="protein sequence ID" value="SHF17827.1"/>
    <property type="molecule type" value="Genomic_DNA"/>
</dbReference>
<dbReference type="InterPro" id="IPR025164">
    <property type="entry name" value="Toastrack_DUF4097"/>
</dbReference>
<keyword evidence="1" id="KW-1133">Transmembrane helix</keyword>
<dbReference type="RefSeq" id="WP_072852751.1">
    <property type="nucleotide sequence ID" value="NZ_FQVI01000015.1"/>
</dbReference>
<keyword evidence="1" id="KW-0472">Membrane</keyword>
<accession>A0A1M4ZJ33</accession>
<gene>
    <name evidence="3" type="ORF">SAMN02745158_02780</name>
</gene>
<dbReference type="Gene3D" id="2.160.20.120">
    <property type="match status" value="1"/>
</dbReference>
<dbReference type="Pfam" id="PF13349">
    <property type="entry name" value="DUF4097"/>
    <property type="match status" value="1"/>
</dbReference>
<protein>
    <submittedName>
        <fullName evidence="3">Putative adhesin</fullName>
    </submittedName>
</protein>
<reference evidence="3 4" key="1">
    <citation type="submission" date="2016-11" db="EMBL/GenBank/DDBJ databases">
        <authorList>
            <person name="Jaros S."/>
            <person name="Januszkiewicz K."/>
            <person name="Wedrychowicz H."/>
        </authorList>
    </citation>
    <scope>NUCLEOTIDE SEQUENCE [LARGE SCALE GENOMIC DNA]</scope>
    <source>
        <strain evidence="3 4">DSM 17459</strain>
    </source>
</reference>
<evidence type="ECO:0000313" key="4">
    <source>
        <dbReference type="Proteomes" id="UP000184245"/>
    </source>
</evidence>
<organism evidence="3 4">
    <name type="scientific">Lactonifactor longoviformis DSM 17459</name>
    <dbReference type="NCBI Taxonomy" id="1122155"/>
    <lineage>
        <taxon>Bacteria</taxon>
        <taxon>Bacillati</taxon>
        <taxon>Bacillota</taxon>
        <taxon>Clostridia</taxon>
        <taxon>Eubacteriales</taxon>
        <taxon>Clostridiaceae</taxon>
        <taxon>Lactonifactor</taxon>
    </lineage>
</organism>
<evidence type="ECO:0000256" key="1">
    <source>
        <dbReference type="SAM" id="Phobius"/>
    </source>
</evidence>
<evidence type="ECO:0000313" key="3">
    <source>
        <dbReference type="EMBL" id="SHF17827.1"/>
    </source>
</evidence>
<dbReference type="Proteomes" id="UP000184245">
    <property type="component" value="Unassembled WGS sequence"/>
</dbReference>
<feature type="transmembrane region" description="Helical" evidence="1">
    <location>
        <begin position="7"/>
        <end position="28"/>
    </location>
</feature>
<dbReference type="STRING" id="1122155.SAMN02745158_02780"/>
<keyword evidence="4" id="KW-1185">Reference proteome</keyword>
<dbReference type="AlphaFoldDB" id="A0A1M4ZJ33"/>
<dbReference type="OrthoDB" id="2064938at2"/>
<proteinExistence type="predicted"/>
<evidence type="ECO:0000259" key="2">
    <source>
        <dbReference type="Pfam" id="PF13349"/>
    </source>
</evidence>
<keyword evidence="1" id="KW-0812">Transmembrane</keyword>
<name>A0A1M4ZJ33_9CLOT</name>